<dbReference type="AlphaFoldDB" id="A0A6C0JW39"/>
<sequence length="124" mass="15333">MNYVRVDFVYRFTYSPTDPIFQSVQKECISEHIEFRVRKLNVEEYDEDRDILRSPALQVYYMNTFDTTIYPEFRCLDILRRVLDRLFQEQMVWKSKQDIWESKIQQLRIAYKILKTDSQKLRQM</sequence>
<accession>A0A6C0JW39</accession>
<dbReference type="EMBL" id="MN740748">
    <property type="protein sequence ID" value="QHU09965.1"/>
    <property type="molecule type" value="Genomic_DNA"/>
</dbReference>
<proteinExistence type="predicted"/>
<name>A0A6C0JW39_9ZZZZ</name>
<reference evidence="1" key="1">
    <citation type="journal article" date="2020" name="Nature">
        <title>Giant virus diversity and host interactions through global metagenomics.</title>
        <authorList>
            <person name="Schulz F."/>
            <person name="Roux S."/>
            <person name="Paez-Espino D."/>
            <person name="Jungbluth S."/>
            <person name="Walsh D.A."/>
            <person name="Denef V.J."/>
            <person name="McMahon K.D."/>
            <person name="Konstantinidis K.T."/>
            <person name="Eloe-Fadrosh E.A."/>
            <person name="Kyrpides N.C."/>
            <person name="Woyke T."/>
        </authorList>
    </citation>
    <scope>NUCLEOTIDE SEQUENCE</scope>
    <source>
        <strain evidence="1">GVMAG-S-1101164-164</strain>
    </source>
</reference>
<evidence type="ECO:0000313" key="1">
    <source>
        <dbReference type="EMBL" id="QHU09965.1"/>
    </source>
</evidence>
<organism evidence="1">
    <name type="scientific">viral metagenome</name>
    <dbReference type="NCBI Taxonomy" id="1070528"/>
    <lineage>
        <taxon>unclassified sequences</taxon>
        <taxon>metagenomes</taxon>
        <taxon>organismal metagenomes</taxon>
    </lineage>
</organism>
<protein>
    <submittedName>
        <fullName evidence="1">Uncharacterized protein</fullName>
    </submittedName>
</protein>